<dbReference type="Proteomes" id="UP000095283">
    <property type="component" value="Unplaced"/>
</dbReference>
<sequence>MNSELKDQDYNTAKKNSESFFANELTALYVLVTLLVVTSLLYIFLKAIGYSQRFREFFGDDEKFETKPINACGGVNGA</sequence>
<keyword evidence="1" id="KW-1133">Transmembrane helix</keyword>
<feature type="transmembrane region" description="Helical" evidence="1">
    <location>
        <begin position="26"/>
        <end position="45"/>
    </location>
</feature>
<accession>A0A1I7W724</accession>
<name>A0A1I7W724_HETBA</name>
<protein>
    <submittedName>
        <fullName evidence="3">M23 family peptidase</fullName>
    </submittedName>
</protein>
<reference evidence="3" key="1">
    <citation type="submission" date="2016-11" db="UniProtKB">
        <authorList>
            <consortium name="WormBaseParasite"/>
        </authorList>
    </citation>
    <scope>IDENTIFICATION</scope>
</reference>
<evidence type="ECO:0000313" key="2">
    <source>
        <dbReference type="Proteomes" id="UP000095283"/>
    </source>
</evidence>
<evidence type="ECO:0000313" key="3">
    <source>
        <dbReference type="WBParaSite" id="Hba_00419"/>
    </source>
</evidence>
<evidence type="ECO:0000256" key="1">
    <source>
        <dbReference type="SAM" id="Phobius"/>
    </source>
</evidence>
<proteinExistence type="predicted"/>
<organism evidence="2 3">
    <name type="scientific">Heterorhabditis bacteriophora</name>
    <name type="common">Entomopathogenic nematode worm</name>
    <dbReference type="NCBI Taxonomy" id="37862"/>
    <lineage>
        <taxon>Eukaryota</taxon>
        <taxon>Metazoa</taxon>
        <taxon>Ecdysozoa</taxon>
        <taxon>Nematoda</taxon>
        <taxon>Chromadorea</taxon>
        <taxon>Rhabditida</taxon>
        <taxon>Rhabditina</taxon>
        <taxon>Rhabditomorpha</taxon>
        <taxon>Strongyloidea</taxon>
        <taxon>Heterorhabditidae</taxon>
        <taxon>Heterorhabditis</taxon>
    </lineage>
</organism>
<dbReference type="AlphaFoldDB" id="A0A1I7W724"/>
<keyword evidence="1" id="KW-0472">Membrane</keyword>
<dbReference type="WBParaSite" id="Hba_00419">
    <property type="protein sequence ID" value="Hba_00419"/>
    <property type="gene ID" value="Hba_00419"/>
</dbReference>
<keyword evidence="1" id="KW-0812">Transmembrane</keyword>
<keyword evidence="2" id="KW-1185">Reference proteome</keyword>